<dbReference type="AlphaFoldDB" id="X1VZE2"/>
<reference evidence="2" key="1">
    <citation type="journal article" date="2014" name="Front. Microbiol.">
        <title>High frequency of phylogenetically diverse reductive dehalogenase-homologous genes in deep subseafloor sedimentary metagenomes.</title>
        <authorList>
            <person name="Kawai M."/>
            <person name="Futagami T."/>
            <person name="Toyoda A."/>
            <person name="Takaki Y."/>
            <person name="Nishi S."/>
            <person name="Hori S."/>
            <person name="Arai W."/>
            <person name="Tsubouchi T."/>
            <person name="Morono Y."/>
            <person name="Uchiyama I."/>
            <person name="Ito T."/>
            <person name="Fujiyama A."/>
            <person name="Inagaki F."/>
            <person name="Takami H."/>
        </authorList>
    </citation>
    <scope>NUCLEOTIDE SEQUENCE</scope>
    <source>
        <strain evidence="2">Expedition CK06-06</strain>
    </source>
</reference>
<gene>
    <name evidence="2" type="ORF">S12H4_62382</name>
</gene>
<feature type="transmembrane region" description="Helical" evidence="1">
    <location>
        <begin position="12"/>
        <end position="32"/>
    </location>
</feature>
<name>X1VZE2_9ZZZZ</name>
<dbReference type="EMBL" id="BARW01041821">
    <property type="protein sequence ID" value="GAJ18300.1"/>
    <property type="molecule type" value="Genomic_DNA"/>
</dbReference>
<proteinExistence type="predicted"/>
<feature type="non-terminal residue" evidence="2">
    <location>
        <position position="1"/>
    </location>
</feature>
<organism evidence="2">
    <name type="scientific">marine sediment metagenome</name>
    <dbReference type="NCBI Taxonomy" id="412755"/>
    <lineage>
        <taxon>unclassified sequences</taxon>
        <taxon>metagenomes</taxon>
        <taxon>ecological metagenomes</taxon>
    </lineage>
</organism>
<feature type="non-terminal residue" evidence="2">
    <location>
        <position position="84"/>
    </location>
</feature>
<keyword evidence="1" id="KW-0472">Membrane</keyword>
<sequence length="84" mass="9269">SKVLPFIRDNLDSVLALIGAIFSLVLIAYLQIHIGNPTYTITAILAFVACATYLVLKQRRRLLDIPSILDFEATPSILLLSDIV</sequence>
<evidence type="ECO:0000256" key="1">
    <source>
        <dbReference type="SAM" id="Phobius"/>
    </source>
</evidence>
<keyword evidence="1" id="KW-0812">Transmembrane</keyword>
<protein>
    <submittedName>
        <fullName evidence="2">Uncharacterized protein</fullName>
    </submittedName>
</protein>
<feature type="transmembrane region" description="Helical" evidence="1">
    <location>
        <begin position="38"/>
        <end position="56"/>
    </location>
</feature>
<keyword evidence="1" id="KW-1133">Transmembrane helix</keyword>
<accession>X1VZE2</accession>
<comment type="caution">
    <text evidence="2">The sequence shown here is derived from an EMBL/GenBank/DDBJ whole genome shotgun (WGS) entry which is preliminary data.</text>
</comment>
<evidence type="ECO:0000313" key="2">
    <source>
        <dbReference type="EMBL" id="GAJ18300.1"/>
    </source>
</evidence>